<dbReference type="EMBL" id="PDNW01000015">
    <property type="protein sequence ID" value="PLC48821.1"/>
    <property type="molecule type" value="Genomic_DNA"/>
</dbReference>
<reference evidence="1 2" key="1">
    <citation type="submission" date="2017-10" db="EMBL/GenBank/DDBJ databases">
        <title>Two draft genome sequences of Pusillimonas sp. strains isolated from a nitrate- and radionuclide-contaminated groundwater in Russia.</title>
        <authorList>
            <person name="Grouzdev D.S."/>
            <person name="Tourova T.P."/>
            <person name="Goeva M.A."/>
            <person name="Babich T.L."/>
            <person name="Sokolova D.S."/>
            <person name="Abdullin R."/>
            <person name="Poltaraus A.B."/>
            <person name="Toshchakov S.V."/>
            <person name="Nazina T.N."/>
        </authorList>
    </citation>
    <scope>NUCLEOTIDE SEQUENCE [LARGE SCALE GENOMIC DNA]</scope>
    <source>
        <strain evidence="1 2">JR1/69-3-13</strain>
    </source>
</reference>
<dbReference type="Gene3D" id="3.10.450.530">
    <property type="entry name" value="Ribonuclease toxin, BrnT, of type II toxin-antitoxin system"/>
    <property type="match status" value="1"/>
</dbReference>
<evidence type="ECO:0000313" key="2">
    <source>
        <dbReference type="Proteomes" id="UP000234190"/>
    </source>
</evidence>
<protein>
    <submittedName>
        <fullName evidence="1">Uncharacterized protein</fullName>
    </submittedName>
</protein>
<organism evidence="1 2">
    <name type="scientific">Pollutimonas subterranea</name>
    <dbReference type="NCBI Taxonomy" id="2045210"/>
    <lineage>
        <taxon>Bacteria</taxon>
        <taxon>Pseudomonadati</taxon>
        <taxon>Pseudomonadota</taxon>
        <taxon>Betaproteobacteria</taxon>
        <taxon>Burkholderiales</taxon>
        <taxon>Alcaligenaceae</taxon>
        <taxon>Pollutimonas</taxon>
    </lineage>
</organism>
<gene>
    <name evidence="1" type="ORF">CR159_15885</name>
</gene>
<keyword evidence="2" id="KW-1185">Reference proteome</keyword>
<dbReference type="Pfam" id="PF04365">
    <property type="entry name" value="BrnT_toxin"/>
    <property type="match status" value="1"/>
</dbReference>
<name>A0A2N4U1C9_9BURK</name>
<dbReference type="RefSeq" id="WP_102074953.1">
    <property type="nucleotide sequence ID" value="NZ_PDNW01000015.1"/>
</dbReference>
<dbReference type="AlphaFoldDB" id="A0A2N4U1C9"/>
<sequence length="88" mass="10061">MEIEFDPTKSAANEAKHGISLAAAESLEWETAVVVEDDRLPYGESRKLCTGYIGKRLYVVVFVDRDDVRRIISLRKANDREVKRYAET</sequence>
<proteinExistence type="predicted"/>
<dbReference type="InterPro" id="IPR007460">
    <property type="entry name" value="BrnT_toxin"/>
</dbReference>
<dbReference type="InterPro" id="IPR038573">
    <property type="entry name" value="BrnT_sf"/>
</dbReference>
<dbReference type="OrthoDB" id="9798158at2"/>
<evidence type="ECO:0000313" key="1">
    <source>
        <dbReference type="EMBL" id="PLC48821.1"/>
    </source>
</evidence>
<accession>A0A2N4U1C9</accession>
<comment type="caution">
    <text evidence="1">The sequence shown here is derived from an EMBL/GenBank/DDBJ whole genome shotgun (WGS) entry which is preliminary data.</text>
</comment>
<dbReference type="Proteomes" id="UP000234190">
    <property type="component" value="Unassembled WGS sequence"/>
</dbReference>